<keyword evidence="3" id="KW-1185">Reference proteome</keyword>
<organism evidence="2 3">
    <name type="scientific">Byssothecium circinans</name>
    <dbReference type="NCBI Taxonomy" id="147558"/>
    <lineage>
        <taxon>Eukaryota</taxon>
        <taxon>Fungi</taxon>
        <taxon>Dikarya</taxon>
        <taxon>Ascomycota</taxon>
        <taxon>Pezizomycotina</taxon>
        <taxon>Dothideomycetes</taxon>
        <taxon>Pleosporomycetidae</taxon>
        <taxon>Pleosporales</taxon>
        <taxon>Massarineae</taxon>
        <taxon>Massarinaceae</taxon>
        <taxon>Byssothecium</taxon>
    </lineage>
</organism>
<dbReference type="EMBL" id="ML976982">
    <property type="protein sequence ID" value="KAF1960795.1"/>
    <property type="molecule type" value="Genomic_DNA"/>
</dbReference>
<evidence type="ECO:0000313" key="3">
    <source>
        <dbReference type="Proteomes" id="UP000800035"/>
    </source>
</evidence>
<dbReference type="AlphaFoldDB" id="A0A6A5U7F3"/>
<dbReference type="Proteomes" id="UP000800035">
    <property type="component" value="Unassembled WGS sequence"/>
</dbReference>
<dbReference type="OrthoDB" id="2910287at2759"/>
<protein>
    <submittedName>
        <fullName evidence="2">Uncharacterized protein</fullName>
    </submittedName>
</protein>
<feature type="signal peptide" evidence="1">
    <location>
        <begin position="1"/>
        <end position="28"/>
    </location>
</feature>
<keyword evidence="1" id="KW-0732">Signal</keyword>
<proteinExistence type="predicted"/>
<gene>
    <name evidence="2" type="ORF">CC80DRAFT_590134</name>
</gene>
<feature type="chain" id="PRO_5025650468" evidence="1">
    <location>
        <begin position="29"/>
        <end position="157"/>
    </location>
</feature>
<evidence type="ECO:0000256" key="1">
    <source>
        <dbReference type="SAM" id="SignalP"/>
    </source>
</evidence>
<reference evidence="2" key="1">
    <citation type="journal article" date="2020" name="Stud. Mycol.">
        <title>101 Dothideomycetes genomes: a test case for predicting lifestyles and emergence of pathogens.</title>
        <authorList>
            <person name="Haridas S."/>
            <person name="Albert R."/>
            <person name="Binder M."/>
            <person name="Bloem J."/>
            <person name="Labutti K."/>
            <person name="Salamov A."/>
            <person name="Andreopoulos B."/>
            <person name="Baker S."/>
            <person name="Barry K."/>
            <person name="Bills G."/>
            <person name="Bluhm B."/>
            <person name="Cannon C."/>
            <person name="Castanera R."/>
            <person name="Culley D."/>
            <person name="Daum C."/>
            <person name="Ezra D."/>
            <person name="Gonzalez J."/>
            <person name="Henrissat B."/>
            <person name="Kuo A."/>
            <person name="Liang C."/>
            <person name="Lipzen A."/>
            <person name="Lutzoni F."/>
            <person name="Magnuson J."/>
            <person name="Mondo S."/>
            <person name="Nolan M."/>
            <person name="Ohm R."/>
            <person name="Pangilinan J."/>
            <person name="Park H.-J."/>
            <person name="Ramirez L."/>
            <person name="Alfaro M."/>
            <person name="Sun H."/>
            <person name="Tritt A."/>
            <person name="Yoshinaga Y."/>
            <person name="Zwiers L.-H."/>
            <person name="Turgeon B."/>
            <person name="Goodwin S."/>
            <person name="Spatafora J."/>
            <person name="Crous P."/>
            <person name="Grigoriev I."/>
        </authorList>
    </citation>
    <scope>NUCLEOTIDE SEQUENCE</scope>
    <source>
        <strain evidence="2">CBS 675.92</strain>
    </source>
</reference>
<evidence type="ECO:0000313" key="2">
    <source>
        <dbReference type="EMBL" id="KAF1960795.1"/>
    </source>
</evidence>
<accession>A0A6A5U7F3</accession>
<sequence length="157" mass="16569">MALQSMSTSASTFLAVFVFTLLITPTAARPHALHVRDGMPGGAYVCAEPNYAPGTCQWYKPNFIPDAPCMNLRPDGSDHVLPVKSFGPDFGTRCQLFMNEGCDPNTWVGDILSPADIPSIKGVMGFVCWATDEAGAAYSKHIEKGAGGSRGVDAGGV</sequence>
<name>A0A6A5U7F3_9PLEO</name>